<gene>
    <name evidence="2" type="ORF">FWK35_00035173</name>
</gene>
<dbReference type="Proteomes" id="UP000478052">
    <property type="component" value="Unassembled WGS sequence"/>
</dbReference>
<accession>A0A6G0VXU5</accession>
<dbReference type="InterPro" id="IPR006578">
    <property type="entry name" value="MADF-dom"/>
</dbReference>
<organism evidence="2 3">
    <name type="scientific">Aphis craccivora</name>
    <name type="common">Cowpea aphid</name>
    <dbReference type="NCBI Taxonomy" id="307492"/>
    <lineage>
        <taxon>Eukaryota</taxon>
        <taxon>Metazoa</taxon>
        <taxon>Ecdysozoa</taxon>
        <taxon>Arthropoda</taxon>
        <taxon>Hexapoda</taxon>
        <taxon>Insecta</taxon>
        <taxon>Pterygota</taxon>
        <taxon>Neoptera</taxon>
        <taxon>Paraneoptera</taxon>
        <taxon>Hemiptera</taxon>
        <taxon>Sternorrhyncha</taxon>
        <taxon>Aphidomorpha</taxon>
        <taxon>Aphidoidea</taxon>
        <taxon>Aphididae</taxon>
        <taxon>Aphidini</taxon>
        <taxon>Aphis</taxon>
        <taxon>Aphis</taxon>
    </lineage>
</organism>
<sequence>FSSGYEKGIYFVKLNYYCFVFLSVNMAKNINNMAIDCERLIAEIQNRPCIWDLSSEEYRFRDKKTQEWIAVAESINENWTGLIKKKKMTIGLDVYEIANIFNLMLTWIHI</sequence>
<comment type="caution">
    <text evidence="2">The sequence shown here is derived from an EMBL/GenBank/DDBJ whole genome shotgun (WGS) entry which is preliminary data.</text>
</comment>
<dbReference type="Pfam" id="PF10545">
    <property type="entry name" value="MADF_DNA_bdg"/>
    <property type="match status" value="1"/>
</dbReference>
<feature type="domain" description="MADF" evidence="1">
    <location>
        <begin position="39"/>
        <end position="110"/>
    </location>
</feature>
<name>A0A6G0VXU5_APHCR</name>
<dbReference type="EMBL" id="VUJU01010698">
    <property type="protein sequence ID" value="KAF0713366.1"/>
    <property type="molecule type" value="Genomic_DNA"/>
</dbReference>
<proteinExistence type="predicted"/>
<evidence type="ECO:0000313" key="2">
    <source>
        <dbReference type="EMBL" id="KAF0713366.1"/>
    </source>
</evidence>
<dbReference type="OrthoDB" id="6616165at2759"/>
<reference evidence="2 3" key="1">
    <citation type="submission" date="2019-08" db="EMBL/GenBank/DDBJ databases">
        <title>Whole genome of Aphis craccivora.</title>
        <authorList>
            <person name="Voronova N.V."/>
            <person name="Shulinski R.S."/>
            <person name="Bandarenka Y.V."/>
            <person name="Zhorov D.G."/>
            <person name="Warner D."/>
        </authorList>
    </citation>
    <scope>NUCLEOTIDE SEQUENCE [LARGE SCALE GENOMIC DNA]</scope>
    <source>
        <strain evidence="2">180601</strain>
        <tissue evidence="2">Whole Body</tissue>
    </source>
</reference>
<dbReference type="PROSITE" id="PS51029">
    <property type="entry name" value="MADF"/>
    <property type="match status" value="1"/>
</dbReference>
<evidence type="ECO:0000259" key="1">
    <source>
        <dbReference type="PROSITE" id="PS51029"/>
    </source>
</evidence>
<feature type="non-terminal residue" evidence="2">
    <location>
        <position position="1"/>
    </location>
</feature>
<evidence type="ECO:0000313" key="3">
    <source>
        <dbReference type="Proteomes" id="UP000478052"/>
    </source>
</evidence>
<protein>
    <submittedName>
        <fullName evidence="2">MADF domain-containing protein</fullName>
    </submittedName>
</protein>
<dbReference type="AlphaFoldDB" id="A0A6G0VXU5"/>
<keyword evidence="3" id="KW-1185">Reference proteome</keyword>